<dbReference type="FunFam" id="3.90.1750.10:FF:000003">
    <property type="entry name" value="E3 ubiquitin-protein ligase UPL1"/>
    <property type="match status" value="1"/>
</dbReference>
<accession>A0A8J5QQK5</accession>
<evidence type="ECO:0000313" key="16">
    <source>
        <dbReference type="EMBL" id="KAG7664643.1"/>
    </source>
</evidence>
<dbReference type="SMART" id="SM00119">
    <property type="entry name" value="HECTc"/>
    <property type="match status" value="1"/>
</dbReference>
<feature type="region of interest" description="Disordered" evidence="14">
    <location>
        <begin position="1633"/>
        <end position="1655"/>
    </location>
</feature>
<dbReference type="InterPro" id="IPR050409">
    <property type="entry name" value="E3_ubiq-protein_ligase"/>
</dbReference>
<feature type="region of interest" description="Disordered" evidence="14">
    <location>
        <begin position="230"/>
        <end position="262"/>
    </location>
</feature>
<dbReference type="Pfam" id="PF00632">
    <property type="entry name" value="HECT"/>
    <property type="match status" value="1"/>
</dbReference>
<comment type="catalytic activity">
    <reaction evidence="1">
        <text>S-ubiquitinyl-[E2 ubiquitin-conjugating enzyme]-L-cysteine + [acceptor protein]-L-lysine = [E2 ubiquitin-conjugating enzyme]-L-cysteine + N(6)-ubiquitinyl-[acceptor protein]-L-lysine.</text>
        <dbReference type="EC" id="2.3.2.26"/>
    </reaction>
</comment>
<feature type="compositionally biased region" description="Acidic residues" evidence="14">
    <location>
        <begin position="2101"/>
        <end position="2116"/>
    </location>
</feature>
<dbReference type="GO" id="GO:0005634">
    <property type="term" value="C:nucleus"/>
    <property type="evidence" value="ECO:0007669"/>
    <property type="project" value="UniProtKB-SubCell"/>
</dbReference>
<dbReference type="InterPro" id="IPR010309">
    <property type="entry name" value="E3_Ub_ligase_DUF908"/>
</dbReference>
<evidence type="ECO:0000256" key="13">
    <source>
        <dbReference type="SAM" id="Coils"/>
    </source>
</evidence>
<dbReference type="EMBL" id="JAGSYN010000068">
    <property type="protein sequence ID" value="KAG7664643.1"/>
    <property type="molecule type" value="Genomic_DNA"/>
</dbReference>
<dbReference type="InterPro" id="IPR000569">
    <property type="entry name" value="HECT_dom"/>
</dbReference>
<evidence type="ECO:0000256" key="7">
    <source>
        <dbReference type="ARBA" id="ARBA00022786"/>
    </source>
</evidence>
<reference evidence="16 17" key="1">
    <citation type="journal article" date="2021" name="DNA Res.">
        <title>Genome analysis of Candida subhashii reveals its hybrid nature and dual mitochondrial genome conformations.</title>
        <authorList>
            <person name="Mixao V."/>
            <person name="Hegedusova E."/>
            <person name="Saus E."/>
            <person name="Pryszcz L.P."/>
            <person name="Cillingova A."/>
            <person name="Nosek J."/>
            <person name="Gabaldon T."/>
        </authorList>
    </citation>
    <scope>NUCLEOTIDE SEQUENCE [LARGE SCALE GENOMIC DNA]</scope>
    <source>
        <strain evidence="16 17">CBS 10753</strain>
    </source>
</reference>
<feature type="compositionally biased region" description="Acidic residues" evidence="14">
    <location>
        <begin position="2132"/>
        <end position="2147"/>
    </location>
</feature>
<keyword evidence="9" id="KW-0539">Nucleus</keyword>
<dbReference type="RefSeq" id="XP_049264875.1">
    <property type="nucleotide sequence ID" value="XM_049405488.1"/>
</dbReference>
<dbReference type="FunFam" id="3.30.2410.10:FF:000004">
    <property type="entry name" value="E3 ubiquitin-protein ligase HUWE1, variant"/>
    <property type="match status" value="1"/>
</dbReference>
<dbReference type="InterPro" id="IPR010314">
    <property type="entry name" value="E3_Ub_ligase_DUF913"/>
</dbReference>
<dbReference type="Pfam" id="PF14377">
    <property type="entry name" value="UBM"/>
    <property type="match status" value="2"/>
</dbReference>
<feature type="compositionally biased region" description="Polar residues" evidence="14">
    <location>
        <begin position="1646"/>
        <end position="1655"/>
    </location>
</feature>
<comment type="similarity">
    <text evidence="10">Belongs to the UPL family. TOM1/PTR1 subfamily.</text>
</comment>
<feature type="region of interest" description="Disordered" evidence="14">
    <location>
        <begin position="1929"/>
        <end position="1954"/>
    </location>
</feature>
<evidence type="ECO:0000313" key="17">
    <source>
        <dbReference type="Proteomes" id="UP000694255"/>
    </source>
</evidence>
<keyword evidence="6" id="KW-0808">Transferase</keyword>
<feature type="coiled-coil region" evidence="13">
    <location>
        <begin position="2266"/>
        <end position="2316"/>
    </location>
</feature>
<comment type="subcellular location">
    <subcellularLocation>
        <location evidence="2">Nucleus</location>
    </subcellularLocation>
</comment>
<dbReference type="GO" id="GO:0005737">
    <property type="term" value="C:cytoplasm"/>
    <property type="evidence" value="ECO:0007669"/>
    <property type="project" value="TreeGrafter"/>
</dbReference>
<keyword evidence="13" id="KW-0175">Coiled coil</keyword>
<dbReference type="PANTHER" id="PTHR11254:SF67">
    <property type="entry name" value="E3 UBIQUITIN-PROTEIN LIGASE HUWE1"/>
    <property type="match status" value="1"/>
</dbReference>
<dbReference type="Proteomes" id="UP000694255">
    <property type="component" value="Unassembled WGS sequence"/>
</dbReference>
<feature type="active site" description="Glycyl thioester intermediate" evidence="12">
    <location>
        <position position="3250"/>
    </location>
</feature>
<dbReference type="GO" id="GO:0061630">
    <property type="term" value="F:ubiquitin protein ligase activity"/>
    <property type="evidence" value="ECO:0007669"/>
    <property type="project" value="UniProtKB-EC"/>
</dbReference>
<feature type="compositionally biased region" description="Acidic residues" evidence="14">
    <location>
        <begin position="2077"/>
        <end position="2089"/>
    </location>
</feature>
<gene>
    <name evidence="16" type="ORF">J8A68_001805</name>
</gene>
<sequence>MIIEKRERMERMEMVKPLKPLIDDLTNCDINELPSKLNSNLQWVRPKGDLFDWIPVLNRIDQIFEDNIKKYGLNDECVKLQLIPKSDEDLIIACLRFTTTLLFHCSERSIYNSSERIYDLINTPSIEIRLRALEVAVLIAERFIQTSSSKYAAPKQVKQKVLELARSYPPMVPIDSALKQSHKNNAQKKDEKPSIVGDHFNFVDTLTTKKKYPSKWKSINFQYYKSALTSSSAPWEGPSTVSTSTTTSSKEDKSKPAKKKQKKNLVLQEGLETFTIPEESVRKLTLEQIYDKASNVLPKEFWFSFGIQAAVAKSFNTKSYESIKLRQKLLQIKCLAVGFICSMCSTQSTSSKLLEAEPYIFSFLVDAVSPENEDRVPREVYRTAVTALTCISLKKVWGGDIIRCMGGNVSHGVLFQCIRQIWKKVSNEDDDYDEEGYIRFFSMIGNMIKTKSLIQKLSAGGILNDLMKFLNLKSKYRWSCSAATHLISIYLSGSPDSLDDFVANDGFNSLIDTIRYEVDFALENPDYGGGAPKDAIVHYTISFRQANYIRNLMILVSDIIQSDVGDRLRNLFDSPLLASFNKILQNPSIFGPLILASTIDSVFYIIHNEPTAFSILNEAKVIDTILENYEHLFLPSSTLLVSLPEVLSAICLNNAGLRKVKEKGTISTYFKSFYNLANAKELIRSDMGTNLGCSFDELGRHYPSLKPIILEEVKKLVEEIADHVDEKLQGVQFYNSNAGLLYKDSNDESGIHEEGAKEIECWDTSEYAYIIDNVFYFLGGFLQDSGQWGADVIRKIKFESWIKCLTLKNAPYDYIVSNGISSFMGILKYFDDENREYGLPVVIQKLTDLLETKEVQNYIYYEHSDESFFSTLDHESGTRLLQLLNSITILLFTITEIYINLGLMFPERLVQIVNLFGGYGLTTATHLGALLQRSIIEETITRSNIPKEAFKLTTIIANGVPPLQAHLEEPSDTPPEPNGTSAKFKNTLQIRFFSYYIQSYASLIFASIARASIPKRLDFTQYDVRRQGVEIIVEIGKIFTDAITRTFENKYYQYSYIMGVANIALYVLSQKERNKDMVCTGLAISFVQNGFYDKLSKIIIELWNKLLEMDPESVKETLDLKYLSAHESSIVKNALSQSLMIFAKSVNSDIVPDLPNAKLYFESGYDDAVDPHLISTLLINIRGIAIDLLSTIVGSESRLRICGNGESPANIPSPLIEQIIYICKNSLSEKGELKVQSIGNYRFLPFDIRNVSPPSEQVAYLISLGLSEFQANHFFKHGLSLSEVASGARIDCSQLNIGGARWDDLAESIKEDDIDFSIDFPHYKTNSEILVERPIFKEDFEEDWLSIGKLYPKVIPVLADLFISNNPRESIQEIRRDLKLLGGSSDSEALGVDWQLLALLLQNERPVYGPNDPYEDFVTELLSTGVISNERVNEPYIQYVMAVLEQVIIFKTAPIAEETKHESIRVTSNNKYYLMKDLDMDKIFESILQLKGITDPRSANGIARVLALYAKDSKFAVEIANSNLLRELIRIPKQIIKDKAVYESLKTSLVLIVRYCFETVDILKYYMTNELTGLLTGSFRQIRDLQSCLKDNSSLILRDANVFVDVISKDVRLDGYGGGEFFANKIPVRKVSKQEQESEDVEMTDAETSTSSQPKQIESTTIVSMLLTELMNVAKTDWISDPVQEEPKKDTSKKDNQSDLFANENFAYACFLIQIITELLGSYKQAKFEFLTFSKKLHPDEPLKPRSTALNFFIHQLIPTRSFEKPSGNQFERRCAISSIAKMSLMALISTPIIDEKNEPSPKKEDADLGFIRRFLVEILMKIIKETATMKNLAQERYGKLYDLFELTGLLISTKFRDAAGPLLNKSASKFDQYYITKVYVEKQVANILTGLLAELDLNFPDVDKVIKATLKPIAFLGKSKVDYQEYFADDNQGDNEDVDVEPEDVDDREETPDLFRNSTLGMYDVEFDSEEDEDDEDMYYDGEGPLEVLLSGDEIVDSDDDSSELSAIDSDEEGDEISMEAVEDESGIDDEFFEGDEAEDSEGSLGDIEIIDELDLGSHSEGESGDEGSSASGFYDFEEDQDSSEYDEDELDGWIEELQDGEPSEDEEVDGDQEENAANRVRRERQIHFEENEESDENLSDVESTSELELNLNSPGNFVRRLIDEAGITATPELSMLFNSLFRDVGFRGTIDISQEDSRVLPYPVGRFFDTMFPIGKQQKHVDHTQEFHVKSTKERWVDAMRMFYPKDKEEFTFKVLPAIINRIEEDSIQLYKKKQAELEQAKKEKEEKLRIMKEEEEKRKAEEVRQREESAANAPPHVPIMVQIGDREVDIGGTEIDPDFFEALPDDMREEVFTQYVRERRANATNSGADVREIDPDFLEALPDTIRDEILQQEAMQRRYRILEEHREEEGAEDGDDDMIQEFDAVPNAPSRRGSTVPTIKKVSKKVFFTPLVDKPGVSALIRLLFSPVSISQREYIYHSLQYMSNNKQTRIEIMSLMIAILHDCFTYQRPIEKIYSQVCNRANGSKDQKKVYKLPIGATQISVGIQIIEAVDYLLERNSHLRYYLLTEHENPFIVKKVHKNAAKLNISSKETKFALNYLLMLLENPLVIEDQTFLDILARVLQVTTRPLQVMHKKQEKASPFVPPTVPSENYRQIIKILASNDCSNATFRRTISAMQNMSGLSNAQKIFSLELSDQASSLGHKIIIDLNSLTKELQGVNYSSDSKLFSKFSAHSSDQAKLLRILTALDYMFETKEREKKQEEDSESGGDGGDKKTKEALDEIEELTGLYRKLALGNLWDALSECLRVLEEKPQLHTVANALLPLIEALMVVCKHSKVRELPIKDCLKYEAKKIDFTKEPIESLFFSFTDEHKKILNQMVRGNPNLMSGPFGMLVRNPRVLEFDNKKNYFDRKLHEDKKENHKLTVNVRREQVFLDSYRALFFKPKDEFRNSQLDINFKGEQGIDAGGVTREWYQVLSRQMFNPDYALFTPVVSDKTTFHPNRTSYINPEHLSFFKFIGRIIGKAIFDNCYLDCHFSRAVYKRILSRPQSLKDMESLDLEYFKSLMWMLENDITDVITEDFSVESDDYGEHKIIDLIPNGRNIPVTEENKQEYVRKVVEYKLQTSVAEQMDNFLIGFHEIIPKDLIAIFDEQELELLISGLPDIDVLDWQNNTIYNNYSPSSLQIQWFWRAVKSFDNEERARLLQFATGTSKVPLNGFKELSGASGTCKFSIHRDYGSTDRLPSSHTCFNQIDLPAYDSYETLRGSLLMAITEGHEGFGLA</sequence>
<evidence type="ECO:0000256" key="10">
    <source>
        <dbReference type="ARBA" id="ARBA00034494"/>
    </source>
</evidence>
<feature type="compositionally biased region" description="Acidic residues" evidence="14">
    <location>
        <begin position="1929"/>
        <end position="1953"/>
    </location>
</feature>
<keyword evidence="5" id="KW-0813">Transport</keyword>
<feature type="region of interest" description="Disordered" evidence="14">
    <location>
        <begin position="2758"/>
        <end position="2779"/>
    </location>
</feature>
<organism evidence="16 17">
    <name type="scientific">[Candida] subhashii</name>
    <dbReference type="NCBI Taxonomy" id="561895"/>
    <lineage>
        <taxon>Eukaryota</taxon>
        <taxon>Fungi</taxon>
        <taxon>Dikarya</taxon>
        <taxon>Ascomycota</taxon>
        <taxon>Saccharomycotina</taxon>
        <taxon>Pichiomycetes</taxon>
        <taxon>Debaryomycetaceae</taxon>
        <taxon>Spathaspora</taxon>
    </lineage>
</organism>
<evidence type="ECO:0000256" key="3">
    <source>
        <dbReference type="ARBA" id="ARBA00004906"/>
    </source>
</evidence>
<dbReference type="FunFam" id="3.30.2160.10:FF:000001">
    <property type="entry name" value="E3 ubiquitin-protein ligase NEDD4-like"/>
    <property type="match status" value="1"/>
</dbReference>
<keyword evidence="8" id="KW-0509">mRNA transport</keyword>
<comment type="pathway">
    <text evidence="3">Protein modification; protein ubiquitination.</text>
</comment>
<dbReference type="CDD" id="cd00078">
    <property type="entry name" value="HECTc"/>
    <property type="match status" value="1"/>
</dbReference>
<evidence type="ECO:0000256" key="11">
    <source>
        <dbReference type="ARBA" id="ARBA00076267"/>
    </source>
</evidence>
<feature type="compositionally biased region" description="Low complexity" evidence="14">
    <location>
        <begin position="239"/>
        <end position="248"/>
    </location>
</feature>
<dbReference type="GeneID" id="73468606"/>
<proteinExistence type="inferred from homology"/>
<dbReference type="OrthoDB" id="8068875at2759"/>
<dbReference type="GO" id="GO:0006511">
    <property type="term" value="P:ubiquitin-dependent protein catabolic process"/>
    <property type="evidence" value="ECO:0007669"/>
    <property type="project" value="TreeGrafter"/>
</dbReference>
<dbReference type="PANTHER" id="PTHR11254">
    <property type="entry name" value="HECT DOMAIN UBIQUITIN-PROTEIN LIGASE"/>
    <property type="match status" value="1"/>
</dbReference>
<comment type="caution">
    <text evidence="16">The sequence shown here is derived from an EMBL/GenBank/DDBJ whole genome shotgun (WGS) entry which is preliminary data.</text>
</comment>
<keyword evidence="7 12" id="KW-0833">Ubl conjugation pathway</keyword>
<dbReference type="EC" id="2.3.2.26" evidence="4"/>
<evidence type="ECO:0000256" key="1">
    <source>
        <dbReference type="ARBA" id="ARBA00000885"/>
    </source>
</evidence>
<evidence type="ECO:0000256" key="12">
    <source>
        <dbReference type="PROSITE-ProRule" id="PRU00104"/>
    </source>
</evidence>
<dbReference type="GO" id="GO:0000209">
    <property type="term" value="P:protein polyubiquitination"/>
    <property type="evidence" value="ECO:0007669"/>
    <property type="project" value="TreeGrafter"/>
</dbReference>
<dbReference type="GO" id="GO:0051028">
    <property type="term" value="P:mRNA transport"/>
    <property type="evidence" value="ECO:0007669"/>
    <property type="project" value="UniProtKB-KW"/>
</dbReference>
<dbReference type="PROSITE" id="PS50237">
    <property type="entry name" value="HECT"/>
    <property type="match status" value="1"/>
</dbReference>
<feature type="region of interest" description="Disordered" evidence="14">
    <location>
        <begin position="1997"/>
        <end position="2089"/>
    </location>
</feature>
<evidence type="ECO:0000256" key="14">
    <source>
        <dbReference type="SAM" id="MobiDB-lite"/>
    </source>
</evidence>
<name>A0A8J5QQK5_9ASCO</name>
<feature type="domain" description="HECT" evidence="15">
    <location>
        <begin position="2947"/>
        <end position="3283"/>
    </location>
</feature>
<feature type="compositionally biased region" description="Acidic residues" evidence="14">
    <location>
        <begin position="1997"/>
        <end position="2043"/>
    </location>
</feature>
<feature type="region of interest" description="Disordered" evidence="14">
    <location>
        <begin position="2101"/>
        <end position="2147"/>
    </location>
</feature>
<evidence type="ECO:0000259" key="15">
    <source>
        <dbReference type="PROSITE" id="PS50237"/>
    </source>
</evidence>
<evidence type="ECO:0000256" key="9">
    <source>
        <dbReference type="ARBA" id="ARBA00023242"/>
    </source>
</evidence>
<evidence type="ECO:0000256" key="2">
    <source>
        <dbReference type="ARBA" id="ARBA00004123"/>
    </source>
</evidence>
<evidence type="ECO:0000256" key="8">
    <source>
        <dbReference type="ARBA" id="ARBA00022816"/>
    </source>
</evidence>
<protein>
    <recommendedName>
        <fullName evidence="4">HECT-type E3 ubiquitin transferase</fullName>
        <ecNumber evidence="4">2.3.2.26</ecNumber>
    </recommendedName>
    <alternativeName>
        <fullName evidence="11">HECT-type E3 ubiquitin transferase TOM1</fullName>
    </alternativeName>
</protein>
<dbReference type="Pfam" id="PF06012">
    <property type="entry name" value="DUF908"/>
    <property type="match status" value="1"/>
</dbReference>
<dbReference type="InterPro" id="IPR025527">
    <property type="entry name" value="HUWE1/Rev1_UBM"/>
</dbReference>
<evidence type="ECO:0000256" key="5">
    <source>
        <dbReference type="ARBA" id="ARBA00022448"/>
    </source>
</evidence>
<keyword evidence="17" id="KW-1185">Reference proteome</keyword>
<evidence type="ECO:0000256" key="6">
    <source>
        <dbReference type="ARBA" id="ARBA00022679"/>
    </source>
</evidence>
<dbReference type="Pfam" id="PF06025">
    <property type="entry name" value="DUF913"/>
    <property type="match status" value="1"/>
</dbReference>
<dbReference type="UniPathway" id="UPA00143"/>
<evidence type="ECO:0000256" key="4">
    <source>
        <dbReference type="ARBA" id="ARBA00012485"/>
    </source>
</evidence>